<dbReference type="Pfam" id="PF00149">
    <property type="entry name" value="Metallophos"/>
    <property type="match status" value="1"/>
</dbReference>
<dbReference type="AlphaFoldDB" id="A0A2V4BYM2"/>
<keyword evidence="6" id="KW-1185">Reference proteome</keyword>
<dbReference type="GO" id="GO:0008758">
    <property type="term" value="F:UDP-2,3-diacylglucosamine hydrolase activity"/>
    <property type="evidence" value="ECO:0007669"/>
    <property type="project" value="TreeGrafter"/>
</dbReference>
<proteinExistence type="predicted"/>
<feature type="transmembrane region" description="Helical" evidence="3">
    <location>
        <begin position="29"/>
        <end position="52"/>
    </location>
</feature>
<dbReference type="PANTHER" id="PTHR31302:SF31">
    <property type="entry name" value="PHOSPHODIESTERASE YAEI"/>
    <property type="match status" value="1"/>
</dbReference>
<dbReference type="CDD" id="cd07385">
    <property type="entry name" value="MPP_YkuE_C"/>
    <property type="match status" value="1"/>
</dbReference>
<dbReference type="OrthoDB" id="9780884at2"/>
<dbReference type="GO" id="GO:0016020">
    <property type="term" value="C:membrane"/>
    <property type="evidence" value="ECO:0007669"/>
    <property type="project" value="GOC"/>
</dbReference>
<evidence type="ECO:0000256" key="2">
    <source>
        <dbReference type="ARBA" id="ARBA00022801"/>
    </source>
</evidence>
<keyword evidence="3" id="KW-0812">Transmembrane</keyword>
<dbReference type="InterPro" id="IPR004843">
    <property type="entry name" value="Calcineurin-like_PHP"/>
</dbReference>
<reference evidence="5 6" key="1">
    <citation type="submission" date="2018-05" db="EMBL/GenBank/DDBJ databases">
        <title>Flavobacterium sp. strain IMCC34758, incomplete genome.</title>
        <authorList>
            <person name="Joung Y."/>
        </authorList>
    </citation>
    <scope>NUCLEOTIDE SEQUENCE [LARGE SCALE GENOMIC DNA]</scope>
    <source>
        <strain evidence="5 6">IMCC34758</strain>
    </source>
</reference>
<dbReference type="GO" id="GO:0009245">
    <property type="term" value="P:lipid A biosynthetic process"/>
    <property type="evidence" value="ECO:0007669"/>
    <property type="project" value="TreeGrafter"/>
</dbReference>
<keyword evidence="1" id="KW-0479">Metal-binding</keyword>
<feature type="transmembrane region" description="Helical" evidence="3">
    <location>
        <begin position="64"/>
        <end position="84"/>
    </location>
</feature>
<organism evidence="5 6">
    <name type="scientific">Flavobacterium hydrophilum</name>
    <dbReference type="NCBI Taxonomy" id="2211445"/>
    <lineage>
        <taxon>Bacteria</taxon>
        <taxon>Pseudomonadati</taxon>
        <taxon>Bacteroidota</taxon>
        <taxon>Flavobacteriia</taxon>
        <taxon>Flavobacteriales</taxon>
        <taxon>Flavobacteriaceae</taxon>
        <taxon>Flavobacterium</taxon>
    </lineage>
</organism>
<accession>A0A2V4BYM2</accession>
<gene>
    <name evidence="5" type="ORF">DMB68_16915</name>
</gene>
<dbReference type="RefSeq" id="WP_110347817.1">
    <property type="nucleotide sequence ID" value="NZ_QJHL01000004.1"/>
</dbReference>
<dbReference type="EMBL" id="QJHL01000004">
    <property type="protein sequence ID" value="PXY44118.1"/>
    <property type="molecule type" value="Genomic_DNA"/>
</dbReference>
<protein>
    <submittedName>
        <fullName evidence="5">Phosphoesterase</fullName>
    </submittedName>
</protein>
<evidence type="ECO:0000256" key="3">
    <source>
        <dbReference type="SAM" id="Phobius"/>
    </source>
</evidence>
<feature type="transmembrane region" description="Helical" evidence="3">
    <location>
        <begin position="117"/>
        <end position="138"/>
    </location>
</feature>
<dbReference type="InterPro" id="IPR029052">
    <property type="entry name" value="Metallo-depent_PP-like"/>
</dbReference>
<dbReference type="SUPFAM" id="SSF56300">
    <property type="entry name" value="Metallo-dependent phosphatases"/>
    <property type="match status" value="1"/>
</dbReference>
<dbReference type="PANTHER" id="PTHR31302">
    <property type="entry name" value="TRANSMEMBRANE PROTEIN WITH METALLOPHOSPHOESTERASE DOMAIN-RELATED"/>
    <property type="match status" value="1"/>
</dbReference>
<keyword evidence="3" id="KW-1133">Transmembrane helix</keyword>
<sequence>MILRFVILCALFLFIEFYSYQAFRTLIKLRWVLVSYQIISLVLLIFIIYSFTHFDRSVGQTKQFMFTTGLMLLVYVPKIVLTLIMFGEDIFRVGASILNYFMYNTPRKEIMPDRRRFISQLALGLAAVPFLSLIYGIFEGKYNFKVFKQTIFFPDLPDAFDGFKITQISDVHSGSFDNPEKINYAIDLINEQESDMILFTGDIVNTHAKEMHPWIDSFNRIKEYKYGKFSVLGNHDYGEYVSWPSEKQKDENFQEIKKLYGQIGFKLMLNEHAYIQKGHDKIALIGVENWGVNFKKAGDLNKASAEVAHEDFKILMSHDPSHWDAEIKDHPKNFHLTLSGHTHGMQFGVEIPGYFKWSLAQYIYKQWAGLYENVGRYVYVNRGFGFHAYPGRVGIMPEITVIELKKGNNVA</sequence>
<evidence type="ECO:0000313" key="6">
    <source>
        <dbReference type="Proteomes" id="UP000247681"/>
    </source>
</evidence>
<dbReference type="InterPro" id="IPR051158">
    <property type="entry name" value="Metallophosphoesterase_sf"/>
</dbReference>
<dbReference type="GO" id="GO:0046872">
    <property type="term" value="F:metal ion binding"/>
    <property type="evidence" value="ECO:0007669"/>
    <property type="project" value="UniProtKB-KW"/>
</dbReference>
<comment type="caution">
    <text evidence="5">The sequence shown here is derived from an EMBL/GenBank/DDBJ whole genome shotgun (WGS) entry which is preliminary data.</text>
</comment>
<evidence type="ECO:0000256" key="1">
    <source>
        <dbReference type="ARBA" id="ARBA00022723"/>
    </source>
</evidence>
<evidence type="ECO:0000313" key="5">
    <source>
        <dbReference type="EMBL" id="PXY44118.1"/>
    </source>
</evidence>
<name>A0A2V4BYM2_9FLAO</name>
<dbReference type="Gene3D" id="3.60.21.10">
    <property type="match status" value="1"/>
</dbReference>
<keyword evidence="2" id="KW-0378">Hydrolase</keyword>
<dbReference type="Proteomes" id="UP000247681">
    <property type="component" value="Unassembled WGS sequence"/>
</dbReference>
<evidence type="ECO:0000259" key="4">
    <source>
        <dbReference type="Pfam" id="PF00149"/>
    </source>
</evidence>
<feature type="domain" description="Calcineurin-like phosphoesterase" evidence="4">
    <location>
        <begin position="163"/>
        <end position="344"/>
    </location>
</feature>
<keyword evidence="3" id="KW-0472">Membrane</keyword>